<keyword evidence="4" id="KW-1185">Reference proteome</keyword>
<dbReference type="RefSeq" id="WP_034967866.1">
    <property type="nucleotide sequence ID" value="NZ_CP012542.1"/>
</dbReference>
<proteinExistence type="predicted"/>
<dbReference type="Gene3D" id="3.40.50.2300">
    <property type="match status" value="1"/>
</dbReference>
<dbReference type="PANTHER" id="PTHR43214:SF43">
    <property type="entry name" value="TWO-COMPONENT RESPONSE REGULATOR"/>
    <property type="match status" value="1"/>
</dbReference>
<evidence type="ECO:0000313" key="4">
    <source>
        <dbReference type="Proteomes" id="UP000503264"/>
    </source>
</evidence>
<name>A0A6G5QGL5_9BACT</name>
<dbReference type="PANTHER" id="PTHR43214">
    <property type="entry name" value="TWO-COMPONENT RESPONSE REGULATOR"/>
    <property type="match status" value="1"/>
</dbReference>
<dbReference type="Proteomes" id="UP000503264">
    <property type="component" value="Chromosome"/>
</dbReference>
<dbReference type="Gene3D" id="1.10.10.10">
    <property type="entry name" value="Winged helix-like DNA-binding domain superfamily/Winged helix DNA-binding domain"/>
    <property type="match status" value="1"/>
</dbReference>
<dbReference type="EMBL" id="CP012542">
    <property type="protein sequence ID" value="QCD44646.1"/>
    <property type="molecule type" value="Genomic_DNA"/>
</dbReference>
<organism evidence="3 4">
    <name type="scientific">Campylobacter mucosalis CCUG 21559</name>
    <dbReference type="NCBI Taxonomy" id="1032067"/>
    <lineage>
        <taxon>Bacteria</taxon>
        <taxon>Pseudomonadati</taxon>
        <taxon>Campylobacterota</taxon>
        <taxon>Epsilonproteobacteria</taxon>
        <taxon>Campylobacterales</taxon>
        <taxon>Campylobacteraceae</taxon>
        <taxon>Campylobacter</taxon>
    </lineage>
</organism>
<dbReference type="InterPro" id="IPR036388">
    <property type="entry name" value="WH-like_DNA-bd_sf"/>
</dbReference>
<dbReference type="GO" id="GO:0006355">
    <property type="term" value="P:regulation of DNA-templated transcription"/>
    <property type="evidence" value="ECO:0007669"/>
    <property type="project" value="InterPro"/>
</dbReference>
<protein>
    <submittedName>
        <fullName evidence="3">Transcriptional regulator, LuxR family</fullName>
    </submittedName>
</protein>
<evidence type="ECO:0000313" key="3">
    <source>
        <dbReference type="EMBL" id="QCD44646.1"/>
    </source>
</evidence>
<dbReference type="CDD" id="cd06170">
    <property type="entry name" value="LuxR_C_like"/>
    <property type="match status" value="1"/>
</dbReference>
<keyword evidence="1" id="KW-0238">DNA-binding</keyword>
<dbReference type="SUPFAM" id="SSF46894">
    <property type="entry name" value="C-terminal effector domain of the bipartite response regulators"/>
    <property type="match status" value="1"/>
</dbReference>
<dbReference type="Pfam" id="PF00196">
    <property type="entry name" value="GerE"/>
    <property type="match status" value="1"/>
</dbReference>
<dbReference type="AlphaFoldDB" id="A0A6G5QGL5"/>
<gene>
    <name evidence="3" type="ORF">CMUC_0851</name>
</gene>
<dbReference type="InterPro" id="IPR039420">
    <property type="entry name" value="WalR-like"/>
</dbReference>
<dbReference type="SMART" id="SM00421">
    <property type="entry name" value="HTH_LUXR"/>
    <property type="match status" value="1"/>
</dbReference>
<dbReference type="InterPro" id="IPR000792">
    <property type="entry name" value="Tscrpt_reg_LuxR_C"/>
</dbReference>
<reference evidence="3 4" key="1">
    <citation type="submission" date="2016-07" db="EMBL/GenBank/DDBJ databases">
        <title>Comparative genomics of the Campylobacter concisus group.</title>
        <authorList>
            <person name="Miller W.G."/>
            <person name="Yee E."/>
            <person name="Chapman M.H."/>
            <person name="Huynh S."/>
            <person name="Bono J.L."/>
            <person name="On S.L.W."/>
            <person name="StLeger J."/>
            <person name="Foster G."/>
            <person name="Parker C.T."/>
        </authorList>
    </citation>
    <scope>NUCLEOTIDE SEQUENCE [LARGE SCALE GENOMIC DNA]</scope>
    <source>
        <strain evidence="3 4">CCUG 21559</strain>
    </source>
</reference>
<sequence length="206" mass="23111">MKLVLFTKNNSLQSLWKSYKFNKNPTFVHSQDELIKNLKDPKGVILGLDVAVLPNINAFIKDLLSKFSDVKILALANEPNFINGKLLLAYGVKGYANSHMQEIHFNDAVSTIINGNVWIYPEFIQQMIGEIVVSNAPAKSNDVFEQLSAREKEIAEFIYKGMSNKEISEISGITLRTVKAHTTAIYSKIGVKDRLGLVLLRQKQDA</sequence>
<dbReference type="GO" id="GO:0003677">
    <property type="term" value="F:DNA binding"/>
    <property type="evidence" value="ECO:0007669"/>
    <property type="project" value="UniProtKB-KW"/>
</dbReference>
<feature type="domain" description="HTH luxR-type" evidence="2">
    <location>
        <begin position="140"/>
        <end position="205"/>
    </location>
</feature>
<accession>A0A6G5QGL5</accession>
<evidence type="ECO:0000259" key="2">
    <source>
        <dbReference type="PROSITE" id="PS50043"/>
    </source>
</evidence>
<dbReference type="PRINTS" id="PR00038">
    <property type="entry name" value="HTHLUXR"/>
</dbReference>
<dbReference type="InterPro" id="IPR016032">
    <property type="entry name" value="Sig_transdc_resp-reg_C-effctor"/>
</dbReference>
<dbReference type="PROSITE" id="PS50043">
    <property type="entry name" value="HTH_LUXR_2"/>
    <property type="match status" value="1"/>
</dbReference>
<evidence type="ECO:0000256" key="1">
    <source>
        <dbReference type="ARBA" id="ARBA00023125"/>
    </source>
</evidence>